<dbReference type="EMBL" id="CP071517">
    <property type="protein sequence ID" value="QSX73838.1"/>
    <property type="molecule type" value="Genomic_DNA"/>
</dbReference>
<dbReference type="Proteomes" id="UP000663400">
    <property type="component" value="Chromosome"/>
</dbReference>
<evidence type="ECO:0000313" key="2">
    <source>
        <dbReference type="Proteomes" id="UP000663400"/>
    </source>
</evidence>
<accession>A0ABX7R6T7</accession>
<organism evidence="1 2">
    <name type="scientific">Lysobacter arenosi</name>
    <dbReference type="NCBI Taxonomy" id="2795387"/>
    <lineage>
        <taxon>Bacteria</taxon>
        <taxon>Pseudomonadati</taxon>
        <taxon>Pseudomonadota</taxon>
        <taxon>Gammaproteobacteria</taxon>
        <taxon>Lysobacterales</taxon>
        <taxon>Lysobacteraceae</taxon>
        <taxon>Lysobacter</taxon>
    </lineage>
</organism>
<gene>
    <name evidence="1" type="ORF">HIV01_011405</name>
</gene>
<proteinExistence type="predicted"/>
<sequence length="85" mass="9836">MSTRAQLDVRLDELALMLPPWLARLRHEEQFWPQFNALAQQILDQAEADDQSHVLQRLDAMLTEHQAMVMRHQSGSQILSMTPCP</sequence>
<name>A0ABX7R6T7_9GAMM</name>
<keyword evidence="2" id="KW-1185">Reference proteome</keyword>
<evidence type="ECO:0000313" key="1">
    <source>
        <dbReference type="EMBL" id="QSX73838.1"/>
    </source>
</evidence>
<protein>
    <submittedName>
        <fullName evidence="1">Uncharacterized protein</fullName>
    </submittedName>
</protein>
<reference evidence="1 2" key="1">
    <citation type="submission" date="2021-02" db="EMBL/GenBank/DDBJ databases">
        <title>Lysobacter arenosi sp. nov., isolated from soil of gangwondo yeongwol, south Korea.</title>
        <authorList>
            <person name="Kim K.R."/>
            <person name="Kim K.H."/>
            <person name="Jeon C.O."/>
        </authorList>
    </citation>
    <scope>NUCLEOTIDE SEQUENCE [LARGE SCALE GENOMIC DNA]</scope>
    <source>
        <strain evidence="1 2">R7</strain>
    </source>
</reference>